<dbReference type="GO" id="GO:0006261">
    <property type="term" value="P:DNA-templated DNA replication"/>
    <property type="evidence" value="ECO:0007669"/>
    <property type="project" value="TreeGrafter"/>
</dbReference>
<evidence type="ECO:0000313" key="2">
    <source>
        <dbReference type="Proteomes" id="UP000249248"/>
    </source>
</evidence>
<dbReference type="RefSeq" id="WP_111063650.1">
    <property type="nucleotide sequence ID" value="NZ_JBHUCU010000017.1"/>
</dbReference>
<dbReference type="GO" id="GO:0008408">
    <property type="term" value="F:3'-5' exonuclease activity"/>
    <property type="evidence" value="ECO:0007669"/>
    <property type="project" value="InterPro"/>
</dbReference>
<reference evidence="1 2" key="1">
    <citation type="submission" date="2018-06" db="EMBL/GenBank/DDBJ databases">
        <title>The draft genome sequence of Crocinitomix sp. SM1701.</title>
        <authorList>
            <person name="Zhang X."/>
        </authorList>
    </citation>
    <scope>NUCLEOTIDE SEQUENCE [LARGE SCALE GENOMIC DNA]</scope>
    <source>
        <strain evidence="1 2">SM1701</strain>
    </source>
</reference>
<dbReference type="Proteomes" id="UP000249248">
    <property type="component" value="Unassembled WGS sequence"/>
</dbReference>
<dbReference type="EMBL" id="QKSB01000007">
    <property type="protein sequence ID" value="PZE16634.1"/>
    <property type="molecule type" value="Genomic_DNA"/>
</dbReference>
<evidence type="ECO:0000313" key="1">
    <source>
        <dbReference type="EMBL" id="PZE16634.1"/>
    </source>
</evidence>
<proteinExistence type="predicted"/>
<dbReference type="SUPFAM" id="SSF52540">
    <property type="entry name" value="P-loop containing nucleoside triphosphate hydrolases"/>
    <property type="match status" value="1"/>
</dbReference>
<organism evidence="1 2">
    <name type="scientific">Putridiphycobacter roseus</name>
    <dbReference type="NCBI Taxonomy" id="2219161"/>
    <lineage>
        <taxon>Bacteria</taxon>
        <taxon>Pseudomonadati</taxon>
        <taxon>Bacteroidota</taxon>
        <taxon>Flavobacteriia</taxon>
        <taxon>Flavobacteriales</taxon>
        <taxon>Crocinitomicaceae</taxon>
        <taxon>Putridiphycobacter</taxon>
    </lineage>
</organism>
<keyword evidence="2" id="KW-1185">Reference proteome</keyword>
<name>A0A2W1MZ14_9FLAO</name>
<dbReference type="Pfam" id="PF13177">
    <property type="entry name" value="DNA_pol3_delta2"/>
    <property type="match status" value="1"/>
</dbReference>
<dbReference type="GO" id="GO:0003887">
    <property type="term" value="F:DNA-directed DNA polymerase activity"/>
    <property type="evidence" value="ECO:0007669"/>
    <property type="project" value="InterPro"/>
</dbReference>
<protein>
    <submittedName>
        <fullName evidence="1">DNA polymerase III subunit delta</fullName>
    </submittedName>
</protein>
<sequence length="376" mass="42664">MQFKDIIGQEKTKALLLKEAKKGRISHAQMFIGDKGIGKLPLAMAFAQYLLCESPGANDSCGTCNACVKVKQLVHPDVHYVFPVVKSAQTKVSVSDDRRQQWNAFVKQNTYFNLQMWQEFLEEMGKNAQIGVDESRSILKKLSLKSYSGKYKIMIIWLPEKMNTSAANKLLKILEEPPENTLFFLVCDAIETILPTIISRTQIIKVPNLKIEEVKSYLIKEKNLPENQAQSIASLTQGNLVEGVLMSQGDVANNQYFESFVKLMRSAYAIDAIALMNVAEELGGIGRENQKNFLRYSLHMFRESLIYNYLGEEKVNVKDEEKAFLNKFAKFINNQNITDLITAFDEAIYHIDRNANAKLLFSDLVIKLTKLIKKGV</sequence>
<dbReference type="OrthoDB" id="9811073at2"/>
<dbReference type="InterPro" id="IPR027417">
    <property type="entry name" value="P-loop_NTPase"/>
</dbReference>
<accession>A0A2W1MZ14</accession>
<gene>
    <name evidence="1" type="primary">holB</name>
    <name evidence="1" type="ORF">DNU06_12325</name>
</gene>
<dbReference type="AlphaFoldDB" id="A0A2W1MZ14"/>
<dbReference type="NCBIfam" id="TIGR00678">
    <property type="entry name" value="holB"/>
    <property type="match status" value="1"/>
</dbReference>
<dbReference type="PANTHER" id="PTHR11669">
    <property type="entry name" value="REPLICATION FACTOR C / DNA POLYMERASE III GAMMA-TAU SUBUNIT"/>
    <property type="match status" value="1"/>
</dbReference>
<dbReference type="Gene3D" id="3.40.50.300">
    <property type="entry name" value="P-loop containing nucleotide triphosphate hydrolases"/>
    <property type="match status" value="1"/>
</dbReference>
<dbReference type="InterPro" id="IPR004622">
    <property type="entry name" value="DNA_pol_HolB"/>
</dbReference>
<comment type="caution">
    <text evidence="1">The sequence shown here is derived from an EMBL/GenBank/DDBJ whole genome shotgun (WGS) entry which is preliminary data.</text>
</comment>
<dbReference type="PANTHER" id="PTHR11669:SF8">
    <property type="entry name" value="DNA POLYMERASE III SUBUNIT DELTA"/>
    <property type="match status" value="1"/>
</dbReference>
<dbReference type="InterPro" id="IPR050238">
    <property type="entry name" value="DNA_Rep/Repair_Clamp_Loader"/>
</dbReference>